<dbReference type="Proteomes" id="UP000762676">
    <property type="component" value="Unassembled WGS sequence"/>
</dbReference>
<sequence length="366" mass="40993">MASYTSLWTSSKDPEFQQIKKIKQLSDRRLAMHVTKLQNNYNRHIKKSNDEIRENITFLEHLERDKEKRARHILATYLKVQKKKAAANIWTQKYFNSLAQKRSKATPVAEEKSDGPFVNIVTTRGSVSLKDFSIGKDKKKLSLPKIHLEKPKESSEFEKLETFDAVDSVQRANVDAQAGYKTGNETASNGSVKSQYSSDTTVGHVSKRNSIAESVDSLKVPTLAQAMNAMKKKQQGVKTGASPWNSGQGSLTKRRFLLRGSVYVTFPFVYHSQGEQTCPRYSLFRECTDYDPYTDQASGKMSASPSPSHRGSNASLKSILTTPSSRRNSQVPVGGESYPSHSRRGSKRVSFSNVAHVVRAIQSIHQ</sequence>
<comment type="caution">
    <text evidence="2">The sequence shown here is derived from an EMBL/GenBank/DDBJ whole genome shotgun (WGS) entry which is preliminary data.</text>
</comment>
<gene>
    <name evidence="2" type="ORF">ElyMa_002014700</name>
</gene>
<evidence type="ECO:0000256" key="1">
    <source>
        <dbReference type="SAM" id="MobiDB-lite"/>
    </source>
</evidence>
<dbReference type="EMBL" id="BMAT01004094">
    <property type="protein sequence ID" value="GFR68099.1"/>
    <property type="molecule type" value="Genomic_DNA"/>
</dbReference>
<feature type="compositionally biased region" description="Polar residues" evidence="1">
    <location>
        <begin position="183"/>
        <end position="208"/>
    </location>
</feature>
<evidence type="ECO:0008006" key="4">
    <source>
        <dbReference type="Google" id="ProtNLM"/>
    </source>
</evidence>
<proteinExistence type="predicted"/>
<protein>
    <recommendedName>
        <fullName evidence="4">Shugoshin C-terminal domain-containing protein</fullName>
    </recommendedName>
</protein>
<organism evidence="2 3">
    <name type="scientific">Elysia marginata</name>
    <dbReference type="NCBI Taxonomy" id="1093978"/>
    <lineage>
        <taxon>Eukaryota</taxon>
        <taxon>Metazoa</taxon>
        <taxon>Spiralia</taxon>
        <taxon>Lophotrochozoa</taxon>
        <taxon>Mollusca</taxon>
        <taxon>Gastropoda</taxon>
        <taxon>Heterobranchia</taxon>
        <taxon>Euthyneura</taxon>
        <taxon>Panpulmonata</taxon>
        <taxon>Sacoglossa</taxon>
        <taxon>Placobranchoidea</taxon>
        <taxon>Plakobranchidae</taxon>
        <taxon>Elysia</taxon>
    </lineage>
</organism>
<accession>A0AAV4F4B1</accession>
<reference evidence="2 3" key="1">
    <citation type="journal article" date="2021" name="Elife">
        <title>Chloroplast acquisition without the gene transfer in kleptoplastic sea slugs, Plakobranchus ocellatus.</title>
        <authorList>
            <person name="Maeda T."/>
            <person name="Takahashi S."/>
            <person name="Yoshida T."/>
            <person name="Shimamura S."/>
            <person name="Takaki Y."/>
            <person name="Nagai Y."/>
            <person name="Toyoda A."/>
            <person name="Suzuki Y."/>
            <person name="Arimoto A."/>
            <person name="Ishii H."/>
            <person name="Satoh N."/>
            <person name="Nishiyama T."/>
            <person name="Hasebe M."/>
            <person name="Maruyama T."/>
            <person name="Minagawa J."/>
            <person name="Obokata J."/>
            <person name="Shigenobu S."/>
        </authorList>
    </citation>
    <scope>NUCLEOTIDE SEQUENCE [LARGE SCALE GENOMIC DNA]</scope>
</reference>
<evidence type="ECO:0000313" key="3">
    <source>
        <dbReference type="Proteomes" id="UP000762676"/>
    </source>
</evidence>
<keyword evidence="3" id="KW-1185">Reference proteome</keyword>
<dbReference type="AlphaFoldDB" id="A0AAV4F4B1"/>
<feature type="compositionally biased region" description="Polar residues" evidence="1">
    <location>
        <begin position="295"/>
        <end position="331"/>
    </location>
</feature>
<name>A0AAV4F4B1_9GAST</name>
<evidence type="ECO:0000313" key="2">
    <source>
        <dbReference type="EMBL" id="GFR68099.1"/>
    </source>
</evidence>
<feature type="region of interest" description="Disordered" evidence="1">
    <location>
        <begin position="295"/>
        <end position="349"/>
    </location>
</feature>
<feature type="region of interest" description="Disordered" evidence="1">
    <location>
        <begin position="180"/>
        <end position="208"/>
    </location>
</feature>